<reference evidence="4 6" key="2">
    <citation type="submission" date="2018-11" db="EMBL/GenBank/DDBJ databases">
        <title>Species Designations Belie Phenotypic and Genotypic Heterogeneity in Oral Streptococci.</title>
        <authorList>
            <person name="Velsko I."/>
        </authorList>
    </citation>
    <scope>NUCLEOTIDE SEQUENCE [LARGE SCALE GENOMIC DNA]</scope>
    <source>
        <strain evidence="4 6">BCC26</strain>
    </source>
</reference>
<reference evidence="7 8" key="3">
    <citation type="submission" date="2020-12" db="EMBL/GenBank/DDBJ databases">
        <title>FDA dAtabase for Regulatory Grade micrObial Sequences (FDA-ARGOS): Supporting development and validation of Infectious Disease Dx tests.</title>
        <authorList>
            <person name="Sproer C."/>
            <person name="Gronow S."/>
            <person name="Severitt S."/>
            <person name="Schroder I."/>
            <person name="Tallon L."/>
            <person name="Sadzewicz L."/>
            <person name="Zhao X."/>
            <person name="Boylan J."/>
            <person name="Ott S."/>
            <person name="Bowen H."/>
            <person name="Vavikolanu K."/>
            <person name="Mehta A."/>
            <person name="Aluvathingal J."/>
            <person name="Nadendla S."/>
            <person name="Lowell S."/>
            <person name="Myers T."/>
            <person name="Yan Y."/>
            <person name="Sichtig H."/>
        </authorList>
    </citation>
    <scope>NUCLEOTIDE SEQUENCE [LARGE SCALE GENOMIC DNA]</scope>
    <source>
        <strain evidence="3 8">FDAARGOS_885</strain>
        <strain evidence="2 7">FDAARGOS_886</strain>
    </source>
</reference>
<dbReference type="EMBL" id="CP065707">
    <property type="protein sequence ID" value="QPT02385.1"/>
    <property type="molecule type" value="Genomic_DNA"/>
</dbReference>
<accession>A0A139M6K8</accession>
<proteinExistence type="predicted"/>
<name>A0A139M6K8_STROR</name>
<sequence>MNKNWLPLGTTVLLKNGTQPIMIVGRYQQNSEGKVFDYSGVLNPQGFEDSQSMYLFDAEKIDQVLFKAHVTEFEKEFITRLEEFISSDK</sequence>
<evidence type="ECO:0000313" key="1">
    <source>
        <dbReference type="EMBL" id="KXT59375.1"/>
    </source>
</evidence>
<evidence type="ECO:0000313" key="5">
    <source>
        <dbReference type="Proteomes" id="UP000070541"/>
    </source>
</evidence>
<evidence type="ECO:0000313" key="7">
    <source>
        <dbReference type="Proteomes" id="UP000594986"/>
    </source>
</evidence>
<evidence type="ECO:0000313" key="2">
    <source>
        <dbReference type="EMBL" id="QPS97652.1"/>
    </source>
</evidence>
<dbReference type="Proteomes" id="UP000280648">
    <property type="component" value="Unassembled WGS sequence"/>
</dbReference>
<gene>
    <name evidence="4" type="ORF">D8803_08880</name>
    <name evidence="3" type="ORF">I6G42_02940</name>
    <name evidence="2" type="ORF">I6G43_01430</name>
    <name evidence="1" type="ORF">SORDD05_01622</name>
</gene>
<evidence type="ECO:0000313" key="8">
    <source>
        <dbReference type="Proteomes" id="UP000595086"/>
    </source>
</evidence>
<dbReference type="Proteomes" id="UP000594986">
    <property type="component" value="Chromosome"/>
</dbReference>
<dbReference type="Proteomes" id="UP000070541">
    <property type="component" value="Unassembled WGS sequence"/>
</dbReference>
<evidence type="ECO:0000313" key="3">
    <source>
        <dbReference type="EMBL" id="QPT02385.1"/>
    </source>
</evidence>
<evidence type="ECO:0000313" key="4">
    <source>
        <dbReference type="EMBL" id="RSJ61173.1"/>
    </source>
</evidence>
<protein>
    <submittedName>
        <fullName evidence="2">DUF4176 domain-containing protein</fullName>
    </submittedName>
</protein>
<dbReference type="RefSeq" id="WP_001039458.1">
    <property type="nucleotide sequence ID" value="NZ_CP065706.1"/>
</dbReference>
<dbReference type="EMBL" id="CP065706">
    <property type="protein sequence ID" value="QPS97652.1"/>
    <property type="molecule type" value="Genomic_DNA"/>
</dbReference>
<evidence type="ECO:0000313" key="6">
    <source>
        <dbReference type="Proteomes" id="UP000280648"/>
    </source>
</evidence>
<dbReference type="InterPro" id="IPR025233">
    <property type="entry name" value="DUF4176"/>
</dbReference>
<dbReference type="AlphaFoldDB" id="A0A139M6K8"/>
<dbReference type="EMBL" id="LQOG01000039">
    <property type="protein sequence ID" value="KXT59375.1"/>
    <property type="molecule type" value="Genomic_DNA"/>
</dbReference>
<dbReference type="Pfam" id="PF13780">
    <property type="entry name" value="DUF4176"/>
    <property type="match status" value="1"/>
</dbReference>
<dbReference type="Proteomes" id="UP000595086">
    <property type="component" value="Chromosome"/>
</dbReference>
<dbReference type="PATRIC" id="fig|1303.76.peg.1689"/>
<organism evidence="1 5">
    <name type="scientific">Streptococcus oralis</name>
    <dbReference type="NCBI Taxonomy" id="1303"/>
    <lineage>
        <taxon>Bacteria</taxon>
        <taxon>Bacillati</taxon>
        <taxon>Bacillota</taxon>
        <taxon>Bacilli</taxon>
        <taxon>Lactobacillales</taxon>
        <taxon>Streptococcaceae</taxon>
        <taxon>Streptococcus</taxon>
    </lineage>
</organism>
<dbReference type="EMBL" id="RJPI01000015">
    <property type="protein sequence ID" value="RSJ61173.1"/>
    <property type="molecule type" value="Genomic_DNA"/>
</dbReference>
<reference evidence="1 5" key="1">
    <citation type="submission" date="2016-01" db="EMBL/GenBank/DDBJ databases">
        <title>Highly variable Streptococcus oralis are common among viridans streptococci isolated from primates.</title>
        <authorList>
            <person name="Denapaite D."/>
            <person name="Rieger M."/>
            <person name="Koendgen S."/>
            <person name="Brueckner R."/>
            <person name="Ochigava I."/>
            <person name="Kappeler P."/>
            <person name="Maetz-Rensing K."/>
            <person name="Leendertz F."/>
            <person name="Hakenbeck R."/>
        </authorList>
    </citation>
    <scope>NUCLEOTIDE SEQUENCE [LARGE SCALE GENOMIC DNA]</scope>
    <source>
        <strain evidence="1 5">DD05</strain>
    </source>
</reference>